<sequence length="109" mass="12519">MNIRKTAANILKATMQGKLLLSLKVDKVFLHIIYFFIIVWLCIYTNLKIEQTLARVEENSRTIEDLKIYHAQKTSELASFDRISTVQEMLAKQGSKLTLPDKPAAHIED</sequence>
<evidence type="ECO:0008006" key="4">
    <source>
        <dbReference type="Google" id="ProtNLM"/>
    </source>
</evidence>
<dbReference type="Proteomes" id="UP000823757">
    <property type="component" value="Unassembled WGS sequence"/>
</dbReference>
<evidence type="ECO:0000313" key="3">
    <source>
        <dbReference type="Proteomes" id="UP000823757"/>
    </source>
</evidence>
<gene>
    <name evidence="2" type="ORF">IAB91_03200</name>
</gene>
<evidence type="ECO:0000256" key="1">
    <source>
        <dbReference type="SAM" id="Phobius"/>
    </source>
</evidence>
<comment type="caution">
    <text evidence="2">The sequence shown here is derived from an EMBL/GenBank/DDBJ whole genome shotgun (WGS) entry which is preliminary data.</text>
</comment>
<feature type="transmembrane region" description="Helical" evidence="1">
    <location>
        <begin position="28"/>
        <end position="47"/>
    </location>
</feature>
<dbReference type="AlphaFoldDB" id="A0A9D9IME8"/>
<reference evidence="2" key="2">
    <citation type="journal article" date="2021" name="PeerJ">
        <title>Extensive microbial diversity within the chicken gut microbiome revealed by metagenomics and culture.</title>
        <authorList>
            <person name="Gilroy R."/>
            <person name="Ravi A."/>
            <person name="Getino M."/>
            <person name="Pursley I."/>
            <person name="Horton D.L."/>
            <person name="Alikhan N.F."/>
            <person name="Baker D."/>
            <person name="Gharbi K."/>
            <person name="Hall N."/>
            <person name="Watson M."/>
            <person name="Adriaenssens E.M."/>
            <person name="Foster-Nyarko E."/>
            <person name="Jarju S."/>
            <person name="Secka A."/>
            <person name="Antonio M."/>
            <person name="Oren A."/>
            <person name="Chaudhuri R.R."/>
            <person name="La Ragione R."/>
            <person name="Hildebrand F."/>
            <person name="Pallen M.J."/>
        </authorList>
    </citation>
    <scope>NUCLEOTIDE SEQUENCE</scope>
    <source>
        <strain evidence="2">B1-13419</strain>
    </source>
</reference>
<keyword evidence="1" id="KW-1133">Transmembrane helix</keyword>
<organism evidence="2 3">
    <name type="scientific">Candidatus Cryptobacteroides faecigallinarum</name>
    <dbReference type="NCBI Taxonomy" id="2840763"/>
    <lineage>
        <taxon>Bacteria</taxon>
        <taxon>Pseudomonadati</taxon>
        <taxon>Bacteroidota</taxon>
        <taxon>Bacteroidia</taxon>
        <taxon>Bacteroidales</taxon>
        <taxon>Candidatus Cryptobacteroides</taxon>
    </lineage>
</organism>
<evidence type="ECO:0000313" key="2">
    <source>
        <dbReference type="EMBL" id="MBO8474283.1"/>
    </source>
</evidence>
<dbReference type="InterPro" id="IPR045755">
    <property type="entry name" value="FtsL-like"/>
</dbReference>
<name>A0A9D9IME8_9BACT</name>
<keyword evidence="1" id="KW-0812">Transmembrane</keyword>
<keyword evidence="1" id="KW-0472">Membrane</keyword>
<proteinExistence type="predicted"/>
<accession>A0A9D9IME8</accession>
<dbReference type="EMBL" id="JADIMD010000044">
    <property type="protein sequence ID" value="MBO8474283.1"/>
    <property type="molecule type" value="Genomic_DNA"/>
</dbReference>
<dbReference type="Pfam" id="PF19579">
    <property type="entry name" value="FtsL_2"/>
    <property type="match status" value="1"/>
</dbReference>
<protein>
    <recommendedName>
        <fullName evidence="4">Cell division protein FtsL</fullName>
    </recommendedName>
</protein>
<reference evidence="2" key="1">
    <citation type="submission" date="2020-10" db="EMBL/GenBank/DDBJ databases">
        <authorList>
            <person name="Gilroy R."/>
        </authorList>
    </citation>
    <scope>NUCLEOTIDE SEQUENCE</scope>
    <source>
        <strain evidence="2">B1-13419</strain>
    </source>
</reference>